<evidence type="ECO:0000313" key="2">
    <source>
        <dbReference type="EMBL" id="KAK2656337.1"/>
    </source>
</evidence>
<sequence>MSTKETTSAPSSSINEKGLKKNKGRGLNKVDLNKFAKAKEDGIRFNNLRQPIGKTSIPLSTTYGVVATQLVTYESWPYVPDVLKDSLWETTKTRFGLDETGKSHKLSLMGLSDNTKFNVGGATVEGRTHTSSLHHQSQAAASTSQIGDSQQKSNKCKLLHWIGSGEVVVEGEIDCTGPTTSIHHMILGPYC</sequence>
<accession>A0AAE0CM74</accession>
<evidence type="ECO:0000313" key="3">
    <source>
        <dbReference type="Proteomes" id="UP001280121"/>
    </source>
</evidence>
<name>A0AAE0CM74_9ROSI</name>
<gene>
    <name evidence="2" type="ORF">Ddye_009389</name>
</gene>
<proteinExistence type="predicted"/>
<protein>
    <submittedName>
        <fullName evidence="2">Uncharacterized protein</fullName>
    </submittedName>
</protein>
<dbReference type="EMBL" id="JANJYI010000003">
    <property type="protein sequence ID" value="KAK2656337.1"/>
    <property type="molecule type" value="Genomic_DNA"/>
</dbReference>
<feature type="compositionally biased region" description="Low complexity" evidence="1">
    <location>
        <begin position="129"/>
        <end position="145"/>
    </location>
</feature>
<organism evidence="2 3">
    <name type="scientific">Dipteronia dyeriana</name>
    <dbReference type="NCBI Taxonomy" id="168575"/>
    <lineage>
        <taxon>Eukaryota</taxon>
        <taxon>Viridiplantae</taxon>
        <taxon>Streptophyta</taxon>
        <taxon>Embryophyta</taxon>
        <taxon>Tracheophyta</taxon>
        <taxon>Spermatophyta</taxon>
        <taxon>Magnoliopsida</taxon>
        <taxon>eudicotyledons</taxon>
        <taxon>Gunneridae</taxon>
        <taxon>Pentapetalae</taxon>
        <taxon>rosids</taxon>
        <taxon>malvids</taxon>
        <taxon>Sapindales</taxon>
        <taxon>Sapindaceae</taxon>
        <taxon>Hippocastanoideae</taxon>
        <taxon>Acereae</taxon>
        <taxon>Dipteronia</taxon>
    </lineage>
</organism>
<evidence type="ECO:0000256" key="1">
    <source>
        <dbReference type="SAM" id="MobiDB-lite"/>
    </source>
</evidence>
<reference evidence="2" key="1">
    <citation type="journal article" date="2023" name="Plant J.">
        <title>Genome sequences and population genomics provide insights into the demographic history, inbreeding, and mutation load of two 'living fossil' tree species of Dipteronia.</title>
        <authorList>
            <person name="Feng Y."/>
            <person name="Comes H.P."/>
            <person name="Chen J."/>
            <person name="Zhu S."/>
            <person name="Lu R."/>
            <person name="Zhang X."/>
            <person name="Li P."/>
            <person name="Qiu J."/>
            <person name="Olsen K.M."/>
            <person name="Qiu Y."/>
        </authorList>
    </citation>
    <scope>NUCLEOTIDE SEQUENCE</scope>
    <source>
        <strain evidence="2">KIB01</strain>
    </source>
</reference>
<feature type="region of interest" description="Disordered" evidence="1">
    <location>
        <begin position="127"/>
        <end position="147"/>
    </location>
</feature>
<dbReference type="Proteomes" id="UP001280121">
    <property type="component" value="Unassembled WGS sequence"/>
</dbReference>
<feature type="region of interest" description="Disordered" evidence="1">
    <location>
        <begin position="1"/>
        <end position="25"/>
    </location>
</feature>
<comment type="caution">
    <text evidence="2">The sequence shown here is derived from an EMBL/GenBank/DDBJ whole genome shotgun (WGS) entry which is preliminary data.</text>
</comment>
<keyword evidence="3" id="KW-1185">Reference proteome</keyword>
<feature type="compositionally biased region" description="Polar residues" evidence="1">
    <location>
        <begin position="1"/>
        <end position="15"/>
    </location>
</feature>
<dbReference type="AlphaFoldDB" id="A0AAE0CM74"/>